<evidence type="ECO:0000256" key="1">
    <source>
        <dbReference type="ARBA" id="ARBA00005598"/>
    </source>
</evidence>
<comment type="similarity">
    <text evidence="1">Belongs to the NDRG family.</text>
</comment>
<keyword evidence="3" id="KW-1185">Reference proteome</keyword>
<evidence type="ECO:0000313" key="3">
    <source>
        <dbReference type="Proteomes" id="UP000887540"/>
    </source>
</evidence>
<dbReference type="Pfam" id="PF03096">
    <property type="entry name" value="Ndr"/>
    <property type="match status" value="1"/>
</dbReference>
<accession>A0A914CBB5</accession>
<dbReference type="PANTHER" id="PTHR11034">
    <property type="entry name" value="N-MYC DOWNSTREAM REGULATED"/>
    <property type="match status" value="1"/>
</dbReference>
<dbReference type="InterPro" id="IPR004142">
    <property type="entry name" value="NDRG"/>
</dbReference>
<dbReference type="WBParaSite" id="ACRNAN_Path_783.g2961.t1">
    <property type="protein sequence ID" value="ACRNAN_Path_783.g2961.t1"/>
    <property type="gene ID" value="ACRNAN_Path_783.g2961"/>
</dbReference>
<reference evidence="4" key="1">
    <citation type="submission" date="2022-11" db="UniProtKB">
        <authorList>
            <consortium name="WormBaseParasite"/>
        </authorList>
    </citation>
    <scope>IDENTIFICATION</scope>
</reference>
<protein>
    <submittedName>
        <fullName evidence="4">Protein NDRG3</fullName>
    </submittedName>
</protein>
<dbReference type="SUPFAM" id="SSF53474">
    <property type="entry name" value="alpha/beta-Hydrolases"/>
    <property type="match status" value="1"/>
</dbReference>
<organism evidence="3 4">
    <name type="scientific">Acrobeloides nanus</name>
    <dbReference type="NCBI Taxonomy" id="290746"/>
    <lineage>
        <taxon>Eukaryota</taxon>
        <taxon>Metazoa</taxon>
        <taxon>Ecdysozoa</taxon>
        <taxon>Nematoda</taxon>
        <taxon>Chromadorea</taxon>
        <taxon>Rhabditida</taxon>
        <taxon>Tylenchina</taxon>
        <taxon>Cephalobomorpha</taxon>
        <taxon>Cephaloboidea</taxon>
        <taxon>Cephalobidae</taxon>
        <taxon>Acrobeloides</taxon>
    </lineage>
</organism>
<dbReference type="InterPro" id="IPR029058">
    <property type="entry name" value="AB_hydrolase_fold"/>
</dbReference>
<dbReference type="Gene3D" id="3.40.50.1820">
    <property type="entry name" value="alpha/beta hydrolase"/>
    <property type="match status" value="1"/>
</dbReference>
<evidence type="ECO:0000313" key="4">
    <source>
        <dbReference type="WBParaSite" id="ACRNAN_Path_783.g2961.t1"/>
    </source>
</evidence>
<feature type="region of interest" description="Disordered" evidence="2">
    <location>
        <begin position="228"/>
        <end position="252"/>
    </location>
</feature>
<name>A0A914CBB5_9BILA</name>
<proteinExistence type="inferred from homology"/>
<sequence>MDNFVHIIEEIVDFFNLKSFVGFGVGAGANIMLRYALKHQDNVDALILINCVINSAGWHEWIYQKSNILLLRHFGMSEATIDYFNWWHFGSPHHKRNPHEVTRYQEYLRKEAHPKSLAAFLESYMNRTPIEIITKHENENHAFRIPVLHMVGSHSAFMHEAIRINKLLEQQNTIELMEFTDCGGNFLIEKANKVFEAILLFLQGAGFFAWLNVHDVVKRVQEEENEMILRNEETKDSASNDKPLEKEDVFAD</sequence>
<evidence type="ECO:0000256" key="2">
    <source>
        <dbReference type="SAM" id="MobiDB-lite"/>
    </source>
</evidence>
<dbReference type="Proteomes" id="UP000887540">
    <property type="component" value="Unplaced"/>
</dbReference>
<dbReference type="AlphaFoldDB" id="A0A914CBB5"/>